<dbReference type="EnsemblBacteria" id="BAA31027">
    <property type="protein sequence ID" value="BAA31027"/>
    <property type="gene ID" value="BAA31027"/>
</dbReference>
<dbReference type="Pfam" id="PF01321">
    <property type="entry name" value="Creatinase_N"/>
    <property type="match status" value="1"/>
</dbReference>
<dbReference type="PANTHER" id="PTHR46112:SF2">
    <property type="entry name" value="XAA-PRO AMINOPEPTIDASE P-RELATED"/>
    <property type="match status" value="1"/>
</dbReference>
<organism evidence="3 4">
    <name type="scientific">Pyrococcus horikoshii (strain ATCC 700860 / DSM 12428 / JCM 9974 / NBRC 100139 / OT-3)</name>
    <dbReference type="NCBI Taxonomy" id="70601"/>
    <lineage>
        <taxon>Archaea</taxon>
        <taxon>Methanobacteriati</taxon>
        <taxon>Methanobacteriota</taxon>
        <taxon>Thermococci</taxon>
        <taxon>Thermococcales</taxon>
        <taxon>Thermococcaceae</taxon>
        <taxon>Pyrococcus</taxon>
    </lineage>
</organism>
<evidence type="ECO:0000259" key="2">
    <source>
        <dbReference type="Pfam" id="PF01321"/>
    </source>
</evidence>
<dbReference type="STRING" id="70601.gene:9378912"/>
<dbReference type="EMBL" id="BA000001">
    <property type="protein sequence ID" value="BAA31027.1"/>
    <property type="molecule type" value="Genomic_DNA"/>
</dbReference>
<dbReference type="eggNOG" id="arCOG01000">
    <property type="taxonomic scope" value="Archaea"/>
</dbReference>
<dbReference type="InterPro" id="IPR036005">
    <property type="entry name" value="Creatinase/aminopeptidase-like"/>
</dbReference>
<dbReference type="SUPFAM" id="SSF55920">
    <property type="entry name" value="Creatinase/aminopeptidase"/>
    <property type="match status" value="1"/>
</dbReference>
<keyword evidence="4" id="KW-1185">Reference proteome</keyword>
<dbReference type="BRENDA" id="3.4.13.9">
    <property type="organism ID" value="5244"/>
</dbReference>
<evidence type="ECO:0000313" key="3">
    <source>
        <dbReference type="EMBL" id="BAA31027.1"/>
    </source>
</evidence>
<dbReference type="InterPro" id="IPR050659">
    <property type="entry name" value="Peptidase_M24B"/>
</dbReference>
<dbReference type="PIR" id="D71204">
    <property type="entry name" value="D71204"/>
</dbReference>
<dbReference type="PANTHER" id="PTHR46112">
    <property type="entry name" value="AMINOPEPTIDASE"/>
    <property type="match status" value="1"/>
</dbReference>
<dbReference type="CDD" id="cd01066">
    <property type="entry name" value="APP_MetAP"/>
    <property type="match status" value="1"/>
</dbReference>
<evidence type="ECO:0008006" key="5">
    <source>
        <dbReference type="Google" id="ProtNLM"/>
    </source>
</evidence>
<dbReference type="Proteomes" id="UP000000752">
    <property type="component" value="Chromosome"/>
</dbReference>
<name>O59565_PYRHO</name>
<dbReference type="AlphaFoldDB" id="O59565"/>
<reference evidence="3 4" key="1">
    <citation type="journal article" date="1998" name="DNA Res.">
        <title>Complete sequence and gene organization of the genome of a hyper-thermophilic archaebacterium, Pyrococcus horikoshii OT3.</title>
        <authorList>
            <person name="Kawarabayasi Y."/>
            <person name="Sawada M."/>
            <person name="Horikawa H."/>
            <person name="Haikawa Y."/>
            <person name="Hino Y."/>
            <person name="Yamamoto S."/>
            <person name="Sekine M."/>
            <person name="Baba S."/>
            <person name="Kosugi H."/>
            <person name="Hosoyama A."/>
            <person name="Nagai Y."/>
            <person name="Sakai M."/>
            <person name="Ogura K."/>
            <person name="Otuka R."/>
            <person name="Nakazawa H."/>
            <person name="Takamiya M."/>
            <person name="Ohfuku Y."/>
            <person name="Funahashi T."/>
            <person name="Tanaka T."/>
            <person name="Kudoh Y."/>
            <person name="Yamazaki J."/>
            <person name="Kushida N."/>
            <person name="Oguchi A."/>
            <person name="Aoki K."/>
            <person name="Nakamura Y."/>
            <person name="Robb T.F."/>
            <person name="Horikoshi K."/>
            <person name="Masuchi Y."/>
            <person name="Shizuya H."/>
            <person name="Kikuchi H."/>
        </authorList>
    </citation>
    <scope>NUCLEOTIDE SEQUENCE [LARGE SCALE GENOMIC DNA]</scope>
    <source>
        <strain evidence="4">ATCC 700860 / DSM 12428 / JCM 9974 / NBRC 100139 / OT-3</strain>
    </source>
</reference>
<dbReference type="Gene3D" id="3.40.350.10">
    <property type="entry name" value="Creatinase/prolidase N-terminal domain"/>
    <property type="match status" value="1"/>
</dbReference>
<evidence type="ECO:0000313" key="4">
    <source>
        <dbReference type="Proteomes" id="UP000000752"/>
    </source>
</evidence>
<proteinExistence type="predicted"/>
<protein>
    <recommendedName>
        <fullName evidence="5">Proline dipeptidase</fullName>
    </recommendedName>
</protein>
<dbReference type="SUPFAM" id="SSF53092">
    <property type="entry name" value="Creatinase/prolidase N-terminal domain"/>
    <property type="match status" value="1"/>
</dbReference>
<sequence length="365" mass="41912">MVMRGNKMRGDKKIFKKRVERFQELLKENNIDGAVIRTLSSFIYFTGTKWLRPSLLIPAEGEPRVLVVKGEAELFKERSWIEDVVEYQKAEELMLTVVKWIRENEMKRVGLEFGIERDAYLIFYKIFLRLNPTVEVVDILDLTMKLRMIKDEWELDNIRKAGKIALKGMRVAEEEIKPGRTELEIAAEVTRELMLNGSEDPKVYVSVTPRAHAEPFRDLKVPENGVVTVVIGTDWNHYYANMARTFIIGDPGERVKKAIEVKKEAIKLALEETKVGVPISTVEKKIEQFFKERGFGDYHLSGYTHGVGLLIEEPPIATIVVPQRAAKIQENMVLSIIHPPLMLPEGAIKYENTYIVKKDGLERVT</sequence>
<dbReference type="Gene3D" id="3.90.230.10">
    <property type="entry name" value="Creatinase/methionine aminopeptidase superfamily"/>
    <property type="match status" value="1"/>
</dbReference>
<evidence type="ECO:0000259" key="1">
    <source>
        <dbReference type="Pfam" id="PF00557"/>
    </source>
</evidence>
<dbReference type="Pfam" id="PF00557">
    <property type="entry name" value="Peptidase_M24"/>
    <property type="match status" value="1"/>
</dbReference>
<dbReference type="InterPro" id="IPR000587">
    <property type="entry name" value="Creatinase_N"/>
</dbReference>
<gene>
    <name evidence="3" type="ordered locus">PH1902</name>
</gene>
<dbReference type="KEGG" id="pho:PH1902"/>
<dbReference type="InterPro" id="IPR000994">
    <property type="entry name" value="Pept_M24"/>
</dbReference>
<feature type="domain" description="Creatinase N-terminal" evidence="2">
    <location>
        <begin position="18"/>
        <end position="149"/>
    </location>
</feature>
<feature type="domain" description="Peptidase M24" evidence="1">
    <location>
        <begin position="157"/>
        <end position="357"/>
    </location>
</feature>
<dbReference type="InterPro" id="IPR029149">
    <property type="entry name" value="Creatin/AminoP/Spt16_N"/>
</dbReference>
<accession>O59565</accession>